<keyword evidence="4" id="KW-0255">Endonuclease</keyword>
<dbReference type="OrthoDB" id="9395730at2759"/>
<dbReference type="InterPro" id="IPR043128">
    <property type="entry name" value="Rev_trsase/Diguanyl_cyclase"/>
</dbReference>
<keyword evidence="3" id="KW-0540">Nuclease</keyword>
<dbReference type="EMBL" id="WAAF01027868">
    <property type="protein sequence ID" value="NXX51892.1"/>
    <property type="molecule type" value="Genomic_DNA"/>
</dbReference>
<dbReference type="InterPro" id="IPR010661">
    <property type="entry name" value="RVT_thumb"/>
</dbReference>
<proteinExistence type="predicted"/>
<evidence type="ECO:0000259" key="7">
    <source>
        <dbReference type="Pfam" id="PF06817"/>
    </source>
</evidence>
<reference evidence="8" key="1">
    <citation type="submission" date="2020-02" db="EMBL/GenBank/DDBJ databases">
        <title>Bird 10,000 Genomes (B10K) Project - Family phase.</title>
        <authorList>
            <person name="Zhang G."/>
        </authorList>
    </citation>
    <scope>NUCLEOTIDE SEQUENCE</scope>
    <source>
        <strain evidence="8">B10K-DU-002-37</strain>
        <tissue evidence="8">Muscle</tissue>
    </source>
</reference>
<feature type="non-terminal residue" evidence="8">
    <location>
        <position position="1"/>
    </location>
</feature>
<evidence type="ECO:0000256" key="3">
    <source>
        <dbReference type="ARBA" id="ARBA00022722"/>
    </source>
</evidence>
<evidence type="ECO:0000313" key="9">
    <source>
        <dbReference type="Proteomes" id="UP000627253"/>
    </source>
</evidence>
<evidence type="ECO:0000256" key="5">
    <source>
        <dbReference type="ARBA" id="ARBA00022801"/>
    </source>
</evidence>
<keyword evidence="5" id="KW-0378">Hydrolase</keyword>
<dbReference type="PANTHER" id="PTHR41694:SF3">
    <property type="entry name" value="RNA-DIRECTED DNA POLYMERASE-RELATED"/>
    <property type="match status" value="1"/>
</dbReference>
<organism evidence="8 9">
    <name type="scientific">Tricholaema leucomelas</name>
    <name type="common">pied barbet</name>
    <dbReference type="NCBI Taxonomy" id="240729"/>
    <lineage>
        <taxon>Eukaryota</taxon>
        <taxon>Metazoa</taxon>
        <taxon>Chordata</taxon>
        <taxon>Craniata</taxon>
        <taxon>Vertebrata</taxon>
        <taxon>Euteleostomi</taxon>
        <taxon>Archelosauria</taxon>
        <taxon>Archosauria</taxon>
        <taxon>Dinosauria</taxon>
        <taxon>Saurischia</taxon>
        <taxon>Theropoda</taxon>
        <taxon>Coelurosauria</taxon>
        <taxon>Aves</taxon>
        <taxon>Neognathae</taxon>
        <taxon>Neoaves</taxon>
        <taxon>Telluraves</taxon>
        <taxon>Coraciimorphae</taxon>
        <taxon>Piciformes</taxon>
        <taxon>Lybiidae</taxon>
        <taxon>Tricholaema lacrymosa</taxon>
    </lineage>
</organism>
<feature type="non-terminal residue" evidence="8">
    <location>
        <position position="99"/>
    </location>
</feature>
<keyword evidence="1" id="KW-0808">Transferase</keyword>
<dbReference type="GO" id="GO:0035613">
    <property type="term" value="F:RNA stem-loop binding"/>
    <property type="evidence" value="ECO:0007669"/>
    <property type="project" value="TreeGrafter"/>
</dbReference>
<gene>
    <name evidence="8" type="primary">Ervk18_0</name>
    <name evidence="8" type="ORF">TRILEU_R15439</name>
</gene>
<dbReference type="GO" id="GO:0003964">
    <property type="term" value="F:RNA-directed DNA polymerase activity"/>
    <property type="evidence" value="ECO:0007669"/>
    <property type="project" value="UniProtKB-KW"/>
</dbReference>
<name>A0A852JAX2_9PICI</name>
<comment type="caution">
    <text evidence="8">The sequence shown here is derived from an EMBL/GenBank/DDBJ whole genome shotgun (WGS) entry which is preliminary data.</text>
</comment>
<evidence type="ECO:0000313" key="8">
    <source>
        <dbReference type="EMBL" id="NXX51892.1"/>
    </source>
</evidence>
<dbReference type="Gene3D" id="3.30.70.270">
    <property type="match status" value="1"/>
</dbReference>
<protein>
    <submittedName>
        <fullName evidence="8">POK18 protein</fullName>
    </submittedName>
</protein>
<feature type="domain" description="Reverse transcriptase thumb" evidence="7">
    <location>
        <begin position="2"/>
        <end position="50"/>
    </location>
</feature>
<dbReference type="Pfam" id="PF06817">
    <property type="entry name" value="RVT_thumb"/>
    <property type="match status" value="1"/>
</dbReference>
<dbReference type="InterPro" id="IPR043502">
    <property type="entry name" value="DNA/RNA_pol_sf"/>
</dbReference>
<evidence type="ECO:0000256" key="6">
    <source>
        <dbReference type="ARBA" id="ARBA00022918"/>
    </source>
</evidence>
<keyword evidence="6" id="KW-0695">RNA-directed DNA polymerase</keyword>
<dbReference type="GO" id="GO:0004519">
    <property type="term" value="F:endonuclease activity"/>
    <property type="evidence" value="ECO:0007669"/>
    <property type="project" value="UniProtKB-KW"/>
</dbReference>
<dbReference type="SUPFAM" id="SSF56672">
    <property type="entry name" value="DNA/RNA polymerases"/>
    <property type="match status" value="1"/>
</dbReference>
<dbReference type="Proteomes" id="UP000627253">
    <property type="component" value="Unassembled WGS sequence"/>
</dbReference>
<sequence length="99" mass="11244">VQKLLGSINWLRPLLDISNSDLTPLFELLKGDINLSAPRCLTPEAKEALKKNCEAIQSRQAYCWAPELPLFLVILWDDVKSLGLIFQWDLSLKDPLLLL</sequence>
<evidence type="ECO:0000256" key="4">
    <source>
        <dbReference type="ARBA" id="ARBA00022759"/>
    </source>
</evidence>
<dbReference type="GO" id="GO:0016787">
    <property type="term" value="F:hydrolase activity"/>
    <property type="evidence" value="ECO:0007669"/>
    <property type="project" value="UniProtKB-KW"/>
</dbReference>
<evidence type="ECO:0000256" key="2">
    <source>
        <dbReference type="ARBA" id="ARBA00022695"/>
    </source>
</evidence>
<keyword evidence="2" id="KW-0548">Nucleotidyltransferase</keyword>
<keyword evidence="9" id="KW-1185">Reference proteome</keyword>
<accession>A0A852JAX2</accession>
<dbReference type="AlphaFoldDB" id="A0A852JAX2"/>
<dbReference type="PANTHER" id="PTHR41694">
    <property type="entry name" value="ENDOGENOUS RETROVIRUS GROUP K MEMBER POL PROTEIN"/>
    <property type="match status" value="1"/>
</dbReference>
<evidence type="ECO:0000256" key="1">
    <source>
        <dbReference type="ARBA" id="ARBA00022679"/>
    </source>
</evidence>